<dbReference type="EMBL" id="FOAZ01000029">
    <property type="protein sequence ID" value="SEM46628.1"/>
    <property type="molecule type" value="Genomic_DNA"/>
</dbReference>
<reference evidence="2" key="1">
    <citation type="submission" date="2016-10" db="EMBL/GenBank/DDBJ databases">
        <authorList>
            <person name="Varghese N."/>
        </authorList>
    </citation>
    <scope>NUCLEOTIDE SEQUENCE [LARGE SCALE GENOMIC DNA]</scope>
    <source>
        <strain evidence="2">DSM 45096 / BCRC 16803 / CGMCC 4.1857 / CIP 109030 / JCM 12277 / KCTC 19219 / NBRC 100920 / 33214</strain>
    </source>
</reference>
<name>A0A1H7YMW8_STRJI</name>
<proteinExistence type="predicted"/>
<protein>
    <submittedName>
        <fullName evidence="1">Uncharacterized protein</fullName>
    </submittedName>
</protein>
<dbReference type="STRING" id="235985.SAMN05414137_12947"/>
<accession>A0A1H7YMW8</accession>
<dbReference type="RefSeq" id="WP_052439047.1">
    <property type="nucleotide sequence ID" value="NZ_BBPN01000027.1"/>
</dbReference>
<gene>
    <name evidence="1" type="ORF">SAMN05414137_12947</name>
</gene>
<evidence type="ECO:0000313" key="1">
    <source>
        <dbReference type="EMBL" id="SEM46628.1"/>
    </source>
</evidence>
<sequence>MTDGDRRASDRFGRVRLHDVRHGCATLHVDAPGCEGGGVRPVQHHLLMLIATTGRGHKVKRPSKPAIGTMLANLQCNNPHLILERVDEEQPDGDWYVQVRQTVSQEKVLGALLGWAAAKPGWSDGFMWNNIGAWFEHPPAEKHG</sequence>
<dbReference type="Proteomes" id="UP000183015">
    <property type="component" value="Unassembled WGS sequence"/>
</dbReference>
<keyword evidence="2" id="KW-1185">Reference proteome</keyword>
<evidence type="ECO:0000313" key="2">
    <source>
        <dbReference type="Proteomes" id="UP000183015"/>
    </source>
</evidence>
<organism evidence="1 2">
    <name type="scientific">Streptacidiphilus jiangxiensis</name>
    <dbReference type="NCBI Taxonomy" id="235985"/>
    <lineage>
        <taxon>Bacteria</taxon>
        <taxon>Bacillati</taxon>
        <taxon>Actinomycetota</taxon>
        <taxon>Actinomycetes</taxon>
        <taxon>Kitasatosporales</taxon>
        <taxon>Streptomycetaceae</taxon>
        <taxon>Streptacidiphilus</taxon>
    </lineage>
</organism>
<dbReference type="AlphaFoldDB" id="A0A1H7YMW8"/>